<keyword evidence="10" id="KW-0547">Nucleotide-binding</keyword>
<dbReference type="Proteomes" id="UP000016927">
    <property type="component" value="Unassembled WGS sequence"/>
</dbReference>
<protein>
    <recommendedName>
        <fullName evidence="10">CDP-diacylglycerol--glycerol-3-phosphate 3-phosphatidyltransferase</fullName>
        <ecNumber evidence="10">2.7.8.5</ecNumber>
    </recommendedName>
</protein>
<keyword evidence="8 10" id="KW-1208">Phospholipid metabolism</keyword>
<dbReference type="GO" id="GO:0008444">
    <property type="term" value="F:CDP-diacylglycerol-glycerol-3-phosphate 3-phosphatidyltransferase activity"/>
    <property type="evidence" value="ECO:0007669"/>
    <property type="project" value="UniProtKB-EC"/>
</dbReference>
<comment type="catalytic activity">
    <reaction evidence="9 10">
        <text>a CDP-1,2-diacyl-sn-glycerol + sn-glycerol 3-phosphate = a 1,2-diacyl-sn-glycero-3-phospho-(1'-sn-glycero-3'-phosphate) + CMP + H(+)</text>
        <dbReference type="Rhea" id="RHEA:12593"/>
        <dbReference type="ChEBI" id="CHEBI:15378"/>
        <dbReference type="ChEBI" id="CHEBI:57597"/>
        <dbReference type="ChEBI" id="CHEBI:58332"/>
        <dbReference type="ChEBI" id="CHEBI:60110"/>
        <dbReference type="ChEBI" id="CHEBI:60377"/>
        <dbReference type="EC" id="2.7.8.5"/>
    </reaction>
</comment>
<gene>
    <name evidence="12" type="primary">PGPS1</name>
    <name evidence="12" type="ORF">NBO_1428g0001</name>
</gene>
<dbReference type="InterPro" id="IPR016270">
    <property type="entry name" value="PGS1"/>
</dbReference>
<evidence type="ECO:0000313" key="12">
    <source>
        <dbReference type="EMBL" id="EOB11218.1"/>
    </source>
</evidence>
<organism evidence="12 13">
    <name type="scientific">Nosema bombycis (strain CQ1 / CVCC 102059)</name>
    <name type="common">Microsporidian parasite</name>
    <name type="synonym">Pebrine of silkworm</name>
    <dbReference type="NCBI Taxonomy" id="578461"/>
    <lineage>
        <taxon>Eukaryota</taxon>
        <taxon>Fungi</taxon>
        <taxon>Fungi incertae sedis</taxon>
        <taxon>Microsporidia</taxon>
        <taxon>Nosematidae</taxon>
        <taxon>Nosema</taxon>
    </lineage>
</organism>
<dbReference type="PANTHER" id="PTHR12586">
    <property type="entry name" value="CDP-DIACYLGLYCEROL--SERINE O-PHOSPHATIDYLTRANSFERASE"/>
    <property type="match status" value="1"/>
</dbReference>
<keyword evidence="3 10" id="KW-0444">Lipid biosynthesis</keyword>
<evidence type="ECO:0000256" key="7">
    <source>
        <dbReference type="ARBA" id="ARBA00023209"/>
    </source>
</evidence>
<dbReference type="Pfam" id="PF13091">
    <property type="entry name" value="PLDc_2"/>
    <property type="match status" value="1"/>
</dbReference>
<dbReference type="GO" id="GO:0032049">
    <property type="term" value="P:cardiolipin biosynthetic process"/>
    <property type="evidence" value="ECO:0007669"/>
    <property type="project" value="InterPro"/>
</dbReference>
<comment type="subcellular location">
    <subcellularLocation>
        <location evidence="10">Mitochondrion</location>
    </subcellularLocation>
</comment>
<name>R0MEL0_NOSB1</name>
<feature type="domain" description="PLD phosphodiesterase" evidence="11">
    <location>
        <begin position="107"/>
        <end position="133"/>
    </location>
</feature>
<keyword evidence="6 10" id="KW-0443">Lipid metabolism</keyword>
<evidence type="ECO:0000313" key="13">
    <source>
        <dbReference type="Proteomes" id="UP000016927"/>
    </source>
</evidence>
<dbReference type="InterPro" id="IPR001736">
    <property type="entry name" value="PLipase_D/transphosphatidylase"/>
</dbReference>
<comment type="similarity">
    <text evidence="2 10">Belongs to the CDP-alcohol phosphatidyltransferase class-II family.</text>
</comment>
<dbReference type="PANTHER" id="PTHR12586:SF1">
    <property type="entry name" value="CDP-DIACYLGLYCEROL--GLYCEROL-3-PHOSPHATE 3-PHOSPHATIDYLTRANSFERASE, MITOCHONDRIAL"/>
    <property type="match status" value="1"/>
</dbReference>
<dbReference type="PIRSF" id="PIRSF000850">
    <property type="entry name" value="Phospholipase_D_PSS"/>
    <property type="match status" value="1"/>
</dbReference>
<evidence type="ECO:0000256" key="6">
    <source>
        <dbReference type="ARBA" id="ARBA00023098"/>
    </source>
</evidence>
<dbReference type="OMA" id="CLANINE"/>
<reference evidence="12 13" key="1">
    <citation type="journal article" date="2013" name="BMC Genomics">
        <title>Comparative genomics of parasitic silkworm microsporidia reveal an association between genome expansion and host adaptation.</title>
        <authorList>
            <person name="Pan G."/>
            <person name="Xu J."/>
            <person name="Li T."/>
            <person name="Xia Q."/>
            <person name="Liu S.L."/>
            <person name="Zhang G."/>
            <person name="Li S."/>
            <person name="Li C."/>
            <person name="Liu H."/>
            <person name="Yang L."/>
            <person name="Liu T."/>
            <person name="Zhang X."/>
            <person name="Wu Z."/>
            <person name="Fan W."/>
            <person name="Dang X."/>
            <person name="Xiang H."/>
            <person name="Tao M."/>
            <person name="Li Y."/>
            <person name="Hu J."/>
            <person name="Li Z."/>
            <person name="Lin L."/>
            <person name="Luo J."/>
            <person name="Geng L."/>
            <person name="Wang L."/>
            <person name="Long M."/>
            <person name="Wan Y."/>
            <person name="He N."/>
            <person name="Zhang Z."/>
            <person name="Lu C."/>
            <person name="Keeling P.J."/>
            <person name="Wang J."/>
            <person name="Xiang Z."/>
            <person name="Zhou Z."/>
        </authorList>
    </citation>
    <scope>NUCLEOTIDE SEQUENCE [LARGE SCALE GENOMIC DNA]</scope>
    <source>
        <strain evidence="13">CQ1 / CVCC 102059</strain>
    </source>
</reference>
<keyword evidence="4 10" id="KW-0808">Transferase</keyword>
<dbReference type="HOGENOM" id="CLU_746023_0_0_1"/>
<evidence type="ECO:0000256" key="2">
    <source>
        <dbReference type="ARBA" id="ARBA00010682"/>
    </source>
</evidence>
<evidence type="ECO:0000256" key="4">
    <source>
        <dbReference type="ARBA" id="ARBA00022679"/>
    </source>
</evidence>
<evidence type="ECO:0000256" key="3">
    <source>
        <dbReference type="ARBA" id="ARBA00022516"/>
    </source>
</evidence>
<dbReference type="OrthoDB" id="10250191at2759"/>
<dbReference type="EMBL" id="KB910335">
    <property type="protein sequence ID" value="EOB11218.1"/>
    <property type="molecule type" value="Genomic_DNA"/>
</dbReference>
<dbReference type="GO" id="GO:0005739">
    <property type="term" value="C:mitochondrion"/>
    <property type="evidence" value="ECO:0007669"/>
    <property type="project" value="UniProtKB-SubCell"/>
</dbReference>
<dbReference type="VEuPathDB" id="MicrosporidiaDB:NBO_1428g0001"/>
<dbReference type="STRING" id="578461.R0MEL0"/>
<evidence type="ECO:0000256" key="9">
    <source>
        <dbReference type="ARBA" id="ARBA00048586"/>
    </source>
</evidence>
<keyword evidence="7 10" id="KW-0594">Phospholipid biosynthesis</keyword>
<keyword evidence="13" id="KW-1185">Reference proteome</keyword>
<dbReference type="PROSITE" id="PS50035">
    <property type="entry name" value="PLD"/>
    <property type="match status" value="1"/>
</dbReference>
<accession>R0MEL0</accession>
<dbReference type="Gene3D" id="3.30.870.10">
    <property type="entry name" value="Endonuclease Chain A"/>
    <property type="match status" value="2"/>
</dbReference>
<dbReference type="InterPro" id="IPR025202">
    <property type="entry name" value="PLD-like_dom"/>
</dbReference>
<keyword evidence="10" id="KW-0067">ATP-binding</keyword>
<dbReference type="SUPFAM" id="SSF56024">
    <property type="entry name" value="Phospholipase D/nuclease"/>
    <property type="match status" value="2"/>
</dbReference>
<proteinExistence type="inferred from homology"/>
<dbReference type="UniPathway" id="UPA00084">
    <property type="reaction ID" value="UER00503"/>
</dbReference>
<dbReference type="GO" id="GO:0005524">
    <property type="term" value="F:ATP binding"/>
    <property type="evidence" value="ECO:0007669"/>
    <property type="project" value="UniProtKB-KW"/>
</dbReference>
<dbReference type="SMART" id="SM00155">
    <property type="entry name" value="PLDc"/>
    <property type="match status" value="2"/>
</dbReference>
<evidence type="ECO:0000259" key="11">
    <source>
        <dbReference type="PROSITE" id="PS50035"/>
    </source>
</evidence>
<keyword evidence="10" id="KW-0496">Mitochondrion</keyword>
<comment type="function">
    <text evidence="10">Functions in the biosynthesis of the anionic phospholipids phosphatidylglycerol and cardiolipin.</text>
</comment>
<evidence type="ECO:0000256" key="1">
    <source>
        <dbReference type="ARBA" id="ARBA00005042"/>
    </source>
</evidence>
<evidence type="ECO:0000256" key="8">
    <source>
        <dbReference type="ARBA" id="ARBA00023264"/>
    </source>
</evidence>
<dbReference type="AlphaFoldDB" id="R0MEL0"/>
<keyword evidence="5" id="KW-0677">Repeat</keyword>
<evidence type="ECO:0000256" key="10">
    <source>
        <dbReference type="RuleBase" id="RU365024"/>
    </source>
</evidence>
<comment type="pathway">
    <text evidence="1 10">Phospholipid metabolism; phosphatidylglycerol biosynthesis; phosphatidylglycerol from CDP-diacylglycerol: step 1/2.</text>
</comment>
<dbReference type="EC" id="2.7.8.5" evidence="10"/>
<evidence type="ECO:0000256" key="5">
    <source>
        <dbReference type="ARBA" id="ARBA00022737"/>
    </source>
</evidence>
<sequence>MNIFFNYKNLRRFESPQEFYSEIKIGLQISKEVFISTMYFGDDEKAEEILKILQERQSNFKKSVVILDESRGMTPWFRDKIFKFNLENMIFAKRMNLSLLPGRLSEYFSVFHSKIIIFDDKIIFTGSNLSKDYFLNRIDRYYSLENKEMAEYLEENFSNFLIKSSKKMKGINVIPSNIKFECENFKRIGDFNINNFNDFDKTLIYEGKSELKILKMIKDFKFDEIYISTAYLNFPKSYFEILKDLNLKIFVSDPETNKFKNYGMFCGTVTELYKYSTLFTAKKLPNAEIYEFRKDGFTMHGKGIWAFSKTVCLTTIGSSNLNRRSFERDSELNALLITKNLNEIEILREEVKFMIDNSKRRTIFELKKRRYNVFVILLFFLLNPFL</sequence>